<reference evidence="3" key="1">
    <citation type="submission" date="2015-07" db="EMBL/GenBank/DDBJ databases">
        <title>Nocardia seriolae U-1 whole genome shotgun sequence.</title>
        <authorList>
            <person name="Imajoh M."/>
            <person name="Fukumoto Y."/>
            <person name="Sukeda M."/>
            <person name="Yamane J."/>
            <person name="Yamasaki K."/>
            <person name="Shimizu M."/>
            <person name="Ohnishi K."/>
            <person name="Oshima S."/>
        </authorList>
    </citation>
    <scope>NUCLEOTIDE SEQUENCE [LARGE SCALE GENOMIC DNA]</scope>
    <source>
        <strain evidence="3">U-1</strain>
    </source>
</reference>
<evidence type="ECO:0000313" key="3">
    <source>
        <dbReference type="Proteomes" id="UP000037179"/>
    </source>
</evidence>
<dbReference type="EMBL" id="BBYQ01000110">
    <property type="protein sequence ID" value="GAP31319.1"/>
    <property type="molecule type" value="Genomic_DNA"/>
</dbReference>
<name>A0ABC9Z0U4_9NOCA</name>
<keyword evidence="1" id="KW-0812">Transmembrane</keyword>
<protein>
    <submittedName>
        <fullName evidence="2">Uncharacterized protein</fullName>
    </submittedName>
</protein>
<accession>A0ABC9Z0U4</accession>
<feature type="transmembrane region" description="Helical" evidence="1">
    <location>
        <begin position="32"/>
        <end position="52"/>
    </location>
</feature>
<comment type="caution">
    <text evidence="2">The sequence shown here is derived from an EMBL/GenBank/DDBJ whole genome shotgun (WGS) entry which is preliminary data.</text>
</comment>
<keyword evidence="1" id="KW-1133">Transmembrane helix</keyword>
<sequence length="88" mass="9714">MHRGTAGAGKDVRGMLKRLDRILSYEMKVSEFLGTLIILGIPYGLVGVVWTLTHTSHLKQLHGIDVIISFLGSIVCWPVLTFSNVCMT</sequence>
<keyword evidence="1" id="KW-0472">Membrane</keyword>
<dbReference type="Proteomes" id="UP000037179">
    <property type="component" value="Unassembled WGS sequence"/>
</dbReference>
<organism evidence="2 3">
    <name type="scientific">Nocardia seriolae</name>
    <dbReference type="NCBI Taxonomy" id="37332"/>
    <lineage>
        <taxon>Bacteria</taxon>
        <taxon>Bacillati</taxon>
        <taxon>Actinomycetota</taxon>
        <taxon>Actinomycetes</taxon>
        <taxon>Mycobacteriales</taxon>
        <taxon>Nocardiaceae</taxon>
        <taxon>Nocardia</taxon>
    </lineage>
</organism>
<dbReference type="AlphaFoldDB" id="A0ABC9Z0U4"/>
<keyword evidence="3" id="KW-1185">Reference proteome</keyword>
<reference evidence="2 3" key="2">
    <citation type="journal article" date="2016" name="Genome Announc.">
        <title>Draft Genome Sequence of Erythromycin- and Oxytetracycline-Sensitive Nocardia seriolae Strain U-1 (NBRC 110359).</title>
        <authorList>
            <person name="Imajoh M."/>
            <person name="Sukeda M."/>
            <person name="Shimizu M."/>
            <person name="Yamane J."/>
            <person name="Ohnishi K."/>
            <person name="Oshima S."/>
        </authorList>
    </citation>
    <scope>NUCLEOTIDE SEQUENCE [LARGE SCALE GENOMIC DNA]</scope>
    <source>
        <strain evidence="2 3">U-1</strain>
    </source>
</reference>
<evidence type="ECO:0000256" key="1">
    <source>
        <dbReference type="SAM" id="Phobius"/>
    </source>
</evidence>
<evidence type="ECO:0000313" key="2">
    <source>
        <dbReference type="EMBL" id="GAP31319.1"/>
    </source>
</evidence>
<proteinExistence type="predicted"/>
<gene>
    <name evidence="2" type="ORF">NSK11_contig00110-0026</name>
</gene>
<feature type="transmembrane region" description="Helical" evidence="1">
    <location>
        <begin position="64"/>
        <end position="85"/>
    </location>
</feature>